<dbReference type="Proteomes" id="UP000019753">
    <property type="component" value="Unassembled WGS sequence"/>
</dbReference>
<accession>A0A021VY47</accession>
<sequence length="129" mass="13962">MLSDFPAMPVLAVTDLDRARRFYEDTLGLSPGGEAPDGVVYRAGGVDLLVYPSAYAGTNKATAVGFQLPEDAFDDEVARLRERGVDFQEFEMEGLTWRDGVAEMEGMRSVWFADPDGNILNIGTPPAAG</sequence>
<organism evidence="2 3">
    <name type="scientific">Actinotalea ferrariae CF5-4</name>
    <dbReference type="NCBI Taxonomy" id="948458"/>
    <lineage>
        <taxon>Bacteria</taxon>
        <taxon>Bacillati</taxon>
        <taxon>Actinomycetota</taxon>
        <taxon>Actinomycetes</taxon>
        <taxon>Micrococcales</taxon>
        <taxon>Cellulomonadaceae</taxon>
        <taxon>Actinotalea</taxon>
    </lineage>
</organism>
<dbReference type="AlphaFoldDB" id="A0A021VY47"/>
<comment type="caution">
    <text evidence="2">The sequence shown here is derived from an EMBL/GenBank/DDBJ whole genome shotgun (WGS) entry which is preliminary data.</text>
</comment>
<feature type="domain" description="VOC" evidence="1">
    <location>
        <begin position="5"/>
        <end position="125"/>
    </location>
</feature>
<evidence type="ECO:0000313" key="2">
    <source>
        <dbReference type="EMBL" id="EYR64920.1"/>
    </source>
</evidence>
<dbReference type="InterPro" id="IPR037523">
    <property type="entry name" value="VOC_core"/>
</dbReference>
<dbReference type="SUPFAM" id="SSF54593">
    <property type="entry name" value="Glyoxalase/Bleomycin resistance protein/Dihydroxybiphenyl dioxygenase"/>
    <property type="match status" value="1"/>
</dbReference>
<protein>
    <submittedName>
        <fullName evidence="2">Glyoxalase</fullName>
    </submittedName>
</protein>
<dbReference type="Pfam" id="PF00903">
    <property type="entry name" value="Glyoxalase"/>
    <property type="match status" value="1"/>
</dbReference>
<reference evidence="2 3" key="1">
    <citation type="submission" date="2014-01" db="EMBL/GenBank/DDBJ databases">
        <title>Actinotalea ferrariae CF5-4.</title>
        <authorList>
            <person name="Chen F."/>
            <person name="Li Y."/>
            <person name="Wang G."/>
        </authorList>
    </citation>
    <scope>NUCLEOTIDE SEQUENCE [LARGE SCALE GENOMIC DNA]</scope>
    <source>
        <strain evidence="2 3">CF5-4</strain>
    </source>
</reference>
<evidence type="ECO:0000313" key="3">
    <source>
        <dbReference type="Proteomes" id="UP000019753"/>
    </source>
</evidence>
<dbReference type="InterPro" id="IPR004360">
    <property type="entry name" value="Glyas_Fos-R_dOase_dom"/>
</dbReference>
<dbReference type="OrthoDB" id="9804907at2"/>
<dbReference type="PROSITE" id="PS51819">
    <property type="entry name" value="VOC"/>
    <property type="match status" value="1"/>
</dbReference>
<keyword evidence="3" id="KW-1185">Reference proteome</keyword>
<dbReference type="InterPro" id="IPR029068">
    <property type="entry name" value="Glyas_Bleomycin-R_OHBP_Dase"/>
</dbReference>
<name>A0A021VY47_9CELL</name>
<dbReference type="EMBL" id="AXCW01000012">
    <property type="protein sequence ID" value="EYR64920.1"/>
    <property type="molecule type" value="Genomic_DNA"/>
</dbReference>
<evidence type="ECO:0000259" key="1">
    <source>
        <dbReference type="PROSITE" id="PS51819"/>
    </source>
</evidence>
<gene>
    <name evidence="2" type="ORF">N866_02125</name>
</gene>
<dbReference type="Gene3D" id="3.10.180.10">
    <property type="entry name" value="2,3-Dihydroxybiphenyl 1,2-Dioxygenase, domain 1"/>
    <property type="match status" value="1"/>
</dbReference>
<proteinExistence type="predicted"/>
<dbReference type="RefSeq" id="WP_034222042.1">
    <property type="nucleotide sequence ID" value="NZ_AXCW01000012.1"/>
</dbReference>